<dbReference type="PROSITE" id="PS50893">
    <property type="entry name" value="ABC_TRANSPORTER_2"/>
    <property type="match status" value="1"/>
</dbReference>
<evidence type="ECO:0000256" key="2">
    <source>
        <dbReference type="ARBA" id="ARBA00022741"/>
    </source>
</evidence>
<dbReference type="InterPro" id="IPR017871">
    <property type="entry name" value="ABC_transporter-like_CS"/>
</dbReference>
<accession>A0A1G7GCX1</accession>
<dbReference type="InterPro" id="IPR050763">
    <property type="entry name" value="ABC_transporter_ATP-binding"/>
</dbReference>
<dbReference type="FunFam" id="3.40.50.300:FF:001548">
    <property type="entry name" value="ABC efflux transporter ATP-binding protein"/>
    <property type="match status" value="1"/>
</dbReference>
<evidence type="ECO:0000313" key="5">
    <source>
        <dbReference type="EMBL" id="SDE85925.1"/>
    </source>
</evidence>
<feature type="domain" description="ABC transporter" evidence="4">
    <location>
        <begin position="5"/>
        <end position="229"/>
    </location>
</feature>
<evidence type="ECO:0000256" key="1">
    <source>
        <dbReference type="ARBA" id="ARBA00022448"/>
    </source>
</evidence>
<name>A0A1G7GCX1_9BACL</name>
<dbReference type="Pfam" id="PF00005">
    <property type="entry name" value="ABC_tran"/>
    <property type="match status" value="1"/>
</dbReference>
<gene>
    <name evidence="5" type="ORF">SAMN04488126_12533</name>
</gene>
<evidence type="ECO:0000259" key="4">
    <source>
        <dbReference type="PROSITE" id="PS50893"/>
    </source>
</evidence>
<dbReference type="InterPro" id="IPR003593">
    <property type="entry name" value="AAA+_ATPase"/>
</dbReference>
<proteinExistence type="predicted"/>
<organism evidence="5 6">
    <name type="scientific">Bhargavaea beijingensis</name>
    <dbReference type="NCBI Taxonomy" id="426756"/>
    <lineage>
        <taxon>Bacteria</taxon>
        <taxon>Bacillati</taxon>
        <taxon>Bacillota</taxon>
        <taxon>Bacilli</taxon>
        <taxon>Bacillales</taxon>
        <taxon>Caryophanaceae</taxon>
        <taxon>Bhargavaea</taxon>
    </lineage>
</organism>
<dbReference type="OrthoDB" id="9804819at2"/>
<dbReference type="SUPFAM" id="SSF52540">
    <property type="entry name" value="P-loop containing nucleoside triphosphate hydrolases"/>
    <property type="match status" value="1"/>
</dbReference>
<sequence>MEPVLNVDRITKRFKGMTAVDGVSFSVGRGEVAAILGPNGTGKSTTMHMLLGLLKPDGGSAELFGNAPGSKEARERIGVMLQDVSLMDAMKVREVLELIRGYYRNPMPLRDLLRLTGLSEEDLKKRAEKLSGGQKRRVSFALALAGDPDLLFFDEPTVGMDVGARARFWTTVKDLAAQGKTVIFSTHYLQEADDVASRILLFNRGRLIADGSPAQVKGQLLRKTVSFKLPDKVSAERLRSLPNVLSMDLGMERIELVTDDTDRLLYALVTADIGASDITIGQGRLEDAFTELTRTEEGVV</sequence>
<evidence type="ECO:0000313" key="6">
    <source>
        <dbReference type="Proteomes" id="UP000198823"/>
    </source>
</evidence>
<dbReference type="PROSITE" id="PS00211">
    <property type="entry name" value="ABC_TRANSPORTER_1"/>
    <property type="match status" value="1"/>
</dbReference>
<evidence type="ECO:0000256" key="3">
    <source>
        <dbReference type="ARBA" id="ARBA00022840"/>
    </source>
</evidence>
<dbReference type="GO" id="GO:0016887">
    <property type="term" value="F:ATP hydrolysis activity"/>
    <property type="evidence" value="ECO:0007669"/>
    <property type="project" value="InterPro"/>
</dbReference>
<dbReference type="SMART" id="SM00382">
    <property type="entry name" value="AAA"/>
    <property type="match status" value="1"/>
</dbReference>
<dbReference type="Gene3D" id="3.40.50.300">
    <property type="entry name" value="P-loop containing nucleotide triphosphate hydrolases"/>
    <property type="match status" value="1"/>
</dbReference>
<keyword evidence="2" id="KW-0547">Nucleotide-binding</keyword>
<protein>
    <submittedName>
        <fullName evidence="5">ABC-2 type transport system ATP-binding protein</fullName>
    </submittedName>
</protein>
<keyword evidence="1" id="KW-0813">Transport</keyword>
<dbReference type="EMBL" id="FNAR01000025">
    <property type="protein sequence ID" value="SDE85925.1"/>
    <property type="molecule type" value="Genomic_DNA"/>
</dbReference>
<dbReference type="CDD" id="cd03230">
    <property type="entry name" value="ABC_DR_subfamily_A"/>
    <property type="match status" value="1"/>
</dbReference>
<dbReference type="Proteomes" id="UP000198823">
    <property type="component" value="Unassembled WGS sequence"/>
</dbReference>
<dbReference type="GO" id="GO:0005524">
    <property type="term" value="F:ATP binding"/>
    <property type="evidence" value="ECO:0007669"/>
    <property type="project" value="UniProtKB-KW"/>
</dbReference>
<dbReference type="InterPro" id="IPR003439">
    <property type="entry name" value="ABC_transporter-like_ATP-bd"/>
</dbReference>
<keyword evidence="3 5" id="KW-0067">ATP-binding</keyword>
<dbReference type="InterPro" id="IPR027417">
    <property type="entry name" value="P-loop_NTPase"/>
</dbReference>
<dbReference type="AlphaFoldDB" id="A0A1G7GCX1"/>
<reference evidence="5 6" key="1">
    <citation type="submission" date="2016-10" db="EMBL/GenBank/DDBJ databases">
        <authorList>
            <person name="de Groot N.N."/>
        </authorList>
    </citation>
    <scope>NUCLEOTIDE SEQUENCE [LARGE SCALE GENOMIC DNA]</scope>
    <source>
        <strain evidence="5 6">CGMCC 1.6762</strain>
    </source>
</reference>
<dbReference type="PANTHER" id="PTHR42711">
    <property type="entry name" value="ABC TRANSPORTER ATP-BINDING PROTEIN"/>
    <property type="match status" value="1"/>
</dbReference>
<dbReference type="STRING" id="426756.SAMN04488126_12533"/>
<dbReference type="PANTHER" id="PTHR42711:SF17">
    <property type="entry name" value="ABC TRANSPORTER ATP-BINDING PROTEIN"/>
    <property type="match status" value="1"/>
</dbReference>